<dbReference type="GO" id="GO:0007095">
    <property type="term" value="P:mitotic G2 DNA damage checkpoint signaling"/>
    <property type="evidence" value="ECO:0007669"/>
    <property type="project" value="InterPro"/>
</dbReference>
<keyword evidence="2" id="KW-0227">DNA damage</keyword>
<reference evidence="8 9" key="1">
    <citation type="journal article" date="2018" name="BMC Genomics">
        <title>Genomic comparison of Trypanosoma conorhini and Trypanosoma rangeli to Trypanosoma cruzi strains of high and low virulence.</title>
        <authorList>
            <person name="Bradwell K.R."/>
            <person name="Koparde V.N."/>
            <person name="Matveyev A.V."/>
            <person name="Serrano M.G."/>
            <person name="Alves J.M."/>
            <person name="Parikh H."/>
            <person name="Huang B."/>
            <person name="Lee V."/>
            <person name="Espinosa-Alvarez O."/>
            <person name="Ortiz P.A."/>
            <person name="Costa-Martins A.G."/>
            <person name="Teixeira M.M."/>
            <person name="Buck G.A."/>
        </authorList>
    </citation>
    <scope>NUCLEOTIDE SEQUENCE [LARGE SCALE GENOMIC DNA]</scope>
    <source>
        <strain evidence="8 9">025E</strain>
    </source>
</reference>
<evidence type="ECO:0000313" key="8">
    <source>
        <dbReference type="EMBL" id="RNF21899.1"/>
    </source>
</evidence>
<evidence type="ECO:0000256" key="5">
    <source>
        <dbReference type="ARBA" id="ARBA00044757"/>
    </source>
</evidence>
<proteinExistence type="inferred from homology"/>
<keyword evidence="4" id="KW-0539">Nucleus</keyword>
<dbReference type="PANTHER" id="PTHR12162">
    <property type="entry name" value="NIBRIN-RELATED"/>
    <property type="match status" value="1"/>
</dbReference>
<dbReference type="PROSITE" id="PS50006">
    <property type="entry name" value="FHA_DOMAIN"/>
    <property type="match status" value="1"/>
</dbReference>
<keyword evidence="3" id="KW-0234">DNA repair</keyword>
<dbReference type="InterPro" id="IPR008984">
    <property type="entry name" value="SMAD_FHA_dom_sf"/>
</dbReference>
<comment type="caution">
    <text evidence="8">The sequence shown here is derived from an EMBL/GenBank/DDBJ whole genome shotgun (WGS) entry which is preliminary data.</text>
</comment>
<comment type="subcellular location">
    <subcellularLocation>
        <location evidence="1">Nucleus</location>
    </subcellularLocation>
</comment>
<dbReference type="AlphaFoldDB" id="A0A3R7NGS4"/>
<evidence type="ECO:0000256" key="3">
    <source>
        <dbReference type="ARBA" id="ARBA00023204"/>
    </source>
</evidence>
<dbReference type="EMBL" id="MKKU01000147">
    <property type="protein sequence ID" value="RNF21899.1"/>
    <property type="molecule type" value="Genomic_DNA"/>
</dbReference>
<gene>
    <name evidence="8" type="ORF">Tco025E_03229</name>
</gene>
<dbReference type="Proteomes" id="UP000284403">
    <property type="component" value="Unassembled WGS sequence"/>
</dbReference>
<evidence type="ECO:0000256" key="6">
    <source>
        <dbReference type="SAM" id="MobiDB-lite"/>
    </source>
</evidence>
<evidence type="ECO:0000256" key="1">
    <source>
        <dbReference type="ARBA" id="ARBA00004123"/>
    </source>
</evidence>
<dbReference type="GO" id="GO:0030870">
    <property type="term" value="C:Mre11 complex"/>
    <property type="evidence" value="ECO:0007669"/>
    <property type="project" value="InterPro"/>
</dbReference>
<dbReference type="CDD" id="cd22667">
    <property type="entry name" value="FHA_NBN"/>
    <property type="match status" value="1"/>
</dbReference>
<dbReference type="OrthoDB" id="552194at2759"/>
<dbReference type="GeneID" id="40316840"/>
<dbReference type="InterPro" id="IPR000253">
    <property type="entry name" value="FHA_dom"/>
</dbReference>
<feature type="compositionally biased region" description="Basic residues" evidence="6">
    <location>
        <begin position="605"/>
        <end position="621"/>
    </location>
</feature>
<evidence type="ECO:0000313" key="9">
    <source>
        <dbReference type="Proteomes" id="UP000284403"/>
    </source>
</evidence>
<comment type="similarity">
    <text evidence="5">Belongs to the Nibrin family.</text>
</comment>
<dbReference type="InterPro" id="IPR040227">
    <property type="entry name" value="Nibrin-rel"/>
</dbReference>
<feature type="region of interest" description="Disordered" evidence="6">
    <location>
        <begin position="605"/>
        <end position="627"/>
    </location>
</feature>
<name>A0A3R7NGS4_9TRYP</name>
<feature type="compositionally biased region" description="Basic and acidic residues" evidence="6">
    <location>
        <begin position="418"/>
        <end position="428"/>
    </location>
</feature>
<evidence type="ECO:0000256" key="2">
    <source>
        <dbReference type="ARBA" id="ARBA00022763"/>
    </source>
</evidence>
<dbReference type="RefSeq" id="XP_029229673.1">
    <property type="nucleotide sequence ID" value="XM_029370149.1"/>
</dbReference>
<organism evidence="8 9">
    <name type="scientific">Trypanosoma conorhini</name>
    <dbReference type="NCBI Taxonomy" id="83891"/>
    <lineage>
        <taxon>Eukaryota</taxon>
        <taxon>Discoba</taxon>
        <taxon>Euglenozoa</taxon>
        <taxon>Kinetoplastea</taxon>
        <taxon>Metakinetoplastina</taxon>
        <taxon>Trypanosomatida</taxon>
        <taxon>Trypanosomatidae</taxon>
        <taxon>Trypanosoma</taxon>
    </lineage>
</organism>
<sequence length="671" mass="72701">MWIVYFKGEVCYWLLGGEAYTVGKKDCDITIKDDASISRTHLRIEVGELPAAGERHPEGNGKEEEAKETPAHIVLTDVSKYGTVVSPSAPCDSGGGIRHEANDVITRELQLCRSHSGAEEAEAEAPQLASRQRLSKDAPFHVPCEEPLWRDLSITLGAHGAVLRLRWTPMRVFALAISAEQRTKLDCCLRRCGAHVVTDFHRADYLVTSRLTPTPVSIAMLCRAADIVTPAFFEALRSRRRPHVPLPDPRAYAPPLAEFWSTLWNGGKGGGGGPAQVEAINEDPDGVRLLYPPNRLDRQRLFANLTFVTTQRSLHEEVRNFLPCAQGRVVLDETLSHLNSDEHCDGVVGPFYFEHRSHVVLYNSRERLPLRNFVHVLREQLGLCCVEYLDIIKSIVHAVPLTLTPFPTGPLPWLQKSTKSEEATEAGRRAATAGMKRPRASTSPGGRRTDPTPLFRDAPGDTGAGAAGVSGKQQAEENAKGGDGVDGWLSRELTDYPDAKDLVVVGPPPLPPYPCFQPYGGSGGSSPAAGCTAAASSGGKRFLKQKLAVGSETVEMEQLTRLPGHAVLSTTRAIDADDIIPETLEAPTRRSGNLRFNAFDATAHHHQQHSRTAATRRRVGRRVTGPVTPAPVTAAGVAASGDSEVAASRTMGNRNVTGGAPVNIFDIEALF</sequence>
<dbReference type="GO" id="GO:0003684">
    <property type="term" value="F:damaged DNA binding"/>
    <property type="evidence" value="ECO:0007669"/>
    <property type="project" value="TreeGrafter"/>
</dbReference>
<evidence type="ECO:0000259" key="7">
    <source>
        <dbReference type="PROSITE" id="PS50006"/>
    </source>
</evidence>
<protein>
    <recommendedName>
        <fullName evidence="7">FHA domain-containing protein</fullName>
    </recommendedName>
</protein>
<dbReference type="PANTHER" id="PTHR12162:SF0">
    <property type="entry name" value="NIBRIN"/>
    <property type="match status" value="1"/>
</dbReference>
<dbReference type="Gene3D" id="2.60.200.20">
    <property type="match status" value="1"/>
</dbReference>
<feature type="region of interest" description="Disordered" evidence="6">
    <location>
        <begin position="410"/>
        <end position="491"/>
    </location>
</feature>
<keyword evidence="9" id="KW-1185">Reference proteome</keyword>
<accession>A0A3R7NGS4</accession>
<feature type="domain" description="FHA" evidence="7">
    <location>
        <begin position="13"/>
        <end position="86"/>
    </location>
</feature>
<dbReference type="SUPFAM" id="SSF49879">
    <property type="entry name" value="SMAD/FHA domain"/>
    <property type="match status" value="1"/>
</dbReference>
<dbReference type="GO" id="GO:0000724">
    <property type="term" value="P:double-strand break repair via homologous recombination"/>
    <property type="evidence" value="ECO:0007669"/>
    <property type="project" value="TreeGrafter"/>
</dbReference>
<evidence type="ECO:0000256" key="4">
    <source>
        <dbReference type="ARBA" id="ARBA00023242"/>
    </source>
</evidence>